<dbReference type="Pfam" id="PF21726">
    <property type="entry name" value="DUF6862"/>
    <property type="match status" value="1"/>
</dbReference>
<feature type="domain" description="Tox-PL" evidence="2">
    <location>
        <begin position="1777"/>
        <end position="1876"/>
    </location>
</feature>
<evidence type="ECO:0000256" key="1">
    <source>
        <dbReference type="SAM" id="MobiDB-lite"/>
    </source>
</evidence>
<feature type="compositionally biased region" description="Gly residues" evidence="1">
    <location>
        <begin position="99"/>
        <end position="121"/>
    </location>
</feature>
<evidence type="ECO:0000259" key="2">
    <source>
        <dbReference type="Pfam" id="PF15644"/>
    </source>
</evidence>
<gene>
    <name evidence="4" type="ORF">NCTC13294_01126</name>
</gene>
<organism evidence="4 5">
    <name type="scientific">Cardiobacterium valvarum</name>
    <dbReference type="NCBI Taxonomy" id="194702"/>
    <lineage>
        <taxon>Bacteria</taxon>
        <taxon>Pseudomonadati</taxon>
        <taxon>Pseudomonadota</taxon>
        <taxon>Gammaproteobacteria</taxon>
        <taxon>Cardiobacteriales</taxon>
        <taxon>Cardiobacteriaceae</taxon>
        <taxon>Cardiobacterium</taxon>
    </lineage>
</organism>
<dbReference type="InterPro" id="IPR028908">
    <property type="entry name" value="Tox-PL_dom"/>
</dbReference>
<dbReference type="InterPro" id="IPR025157">
    <property type="entry name" value="Hemagglutinin_rpt"/>
</dbReference>
<evidence type="ECO:0000259" key="3">
    <source>
        <dbReference type="Pfam" id="PF21726"/>
    </source>
</evidence>
<name>A0A381E695_9GAMM</name>
<reference evidence="4 5" key="1">
    <citation type="submission" date="2018-06" db="EMBL/GenBank/DDBJ databases">
        <authorList>
            <consortium name="Pathogen Informatics"/>
            <person name="Doyle S."/>
        </authorList>
    </citation>
    <scope>NUCLEOTIDE SEQUENCE [LARGE SCALE GENOMIC DNA]</scope>
    <source>
        <strain evidence="4 5">NCTC13294</strain>
    </source>
</reference>
<dbReference type="GO" id="GO:0003824">
    <property type="term" value="F:catalytic activity"/>
    <property type="evidence" value="ECO:0007669"/>
    <property type="project" value="UniProtKB-ARBA"/>
</dbReference>
<sequence length="1900" mass="203457">MVRNVAPGKISVGGNLTVNADSANNEGHITAGSIDGTAQNMLNGSLWDGWRTTRAVNGKFGSWFRDDYQMFNNYTPPNITEPVQISLGSLNIGGNRYDGTGGGGVPSPGGNGGGNGGGGNNGTTIVDTIDKNGKTVTYQTISDYQPALPQNSLYQINPDNIAAPDSIPTNPARGLYTLDPTFARILQKRRPELFENGELMRTPMNPHYDRYSDLNDKGAAYSGTTQGVPYIDFSRSIGDRYYNQELVRNQIARLTGYRYLKGYQDDSSQFNALVAAGERLRAKLQLAPGVALTAEHMKSLSEDVVLMVNKTITLPDGRQIVRQVPQVYAQKRPDDLDTSRPTIGANRIALKGNYHNNAGDIGGRDTLKLDYRNIDHSGTYTSNHGDVHASDTYNGSAGTINAGKYFKATAGKQFNFQPKTADHNENAAKDAGKSYHNSHTIIAEGRLKRYATGSTVILGEADETNIGTTALDLGDKTSTTLIQGKKTDLGAEFVYEQTLDKKNAGNYDYHYRGEHKGVHTSGDGKLAVIATDGKLTMKAAELDSGKSQVYLYGAKGVDAEAGEIVEHTISARESKQRGFLKRTHTRDYVETEIHQNKAGTITGDTVVVAAGQGDINATGMHIVSDHGTMLHTDKGDINLKAGKNSYRSVEKHSKHKTGLMGSGGWGVFLGSRRQSGETELDIKAPAPTLVGAIDGNIHIQAGGHYDGTGALVHAGREGGPLTKEQWLQMSETERNRAGNIYFSAESGSLRAARGSQDHEMHSHYKQTGFTANLGGAVVNVAQTALQTMKTLSEGDNARVRTMNTLNNTWANYKGIEALRKALDRSEGNTDKNLINIQITLGGQHSTVHHKAHEDTLLPSQMTGDSGVYVDIKGKGEGSTLDVISSDLAGSAITRLNVEGKKTFAADSVHKTIESSQHSGGGGGGVAIMWGSGGGGFGFTGNANIGKGKTSGNSTTYRLSHIGGLQGHTDIGDGKTLLNGAQILGKSLEGNTRDLVAISPQGTMDYDSKNFALSGSVLYGYGFAADLNGEKTRVWANEKTINKESGGRDAITSVNSNNARINAWKKDVQQNDAVANAQQGTIGGQSGFFAGDDGFRIKNSGTATLEGATFVSTAKAEAEGRNHFSTDRLIRKDLENHSEYKGKSVALGLSAVFSGDKNNGTSQQIQWLGENFSPINVGESGLSSRFGYDRTNKNDRGTTYASINTANITINDAAGQQALTGESVADTIRNANRGMTLATAKEQSGAADAHFDAAKVENSVRTNAQVMKTFTGTVQEVKGDLRKWAEENRRESIYQRDPEKRAAQLQRAEQQEQLAVAVDMLGGALAPANSAAGSIANTLAPAIAYKIGQEAKQRGLEGTPGHIAAHTLLAGARTALNGGSTGEVLASAAITGTAEYSAPQLAKLLYDKDISQLTAAEKSALGQTIGALTTGAGAMTGGNSATTYNTGKTAQNAVENNALYANEEKERHDARVLLKHKAYKNEEEKNKLENTIKELNIKDEVFDYNLINSCQELSSAACVENRKILTDMQNSYNNSIGNSYTARMRDIYPIGEKNVNRLIGLYAAQDEKINRDNIVKTIANNWNISQEAAELWYKTINFTHNIGLVASMGYMHPISTNIAPSKYTNRAIISNKSSAIETARGKARPTENNYVNRAAINNESPVGTSSFPHPNPASTTWRIEGVEWNKASLPDKTAGALDTKTLQVPGITDGTNFYSNRNVQSIKGNVTNKLIPKSKGVGSAEYGIYTSVKSLDEVFPELTNPDINPHYKVGAPPGTNINCVNCVNTVTQRLTGKNPRDIKAIADNTKLYANPNGLLPSMPTGFSPDVVTPAQAIAAMKEAGDGITGAIVIKQPSGISHAISVVNRGGEVYFIDGQLGKIVELSPNLEIRLGIKYKEFLDVKQ</sequence>
<dbReference type="EMBL" id="UFUW01000001">
    <property type="protein sequence ID" value="SUX21934.1"/>
    <property type="molecule type" value="Genomic_DNA"/>
</dbReference>
<evidence type="ECO:0000313" key="4">
    <source>
        <dbReference type="EMBL" id="SUX21934.1"/>
    </source>
</evidence>
<evidence type="ECO:0000313" key="5">
    <source>
        <dbReference type="Proteomes" id="UP000254572"/>
    </source>
</evidence>
<dbReference type="Proteomes" id="UP000254572">
    <property type="component" value="Unassembled WGS sequence"/>
</dbReference>
<proteinExistence type="predicted"/>
<keyword evidence="5" id="KW-1185">Reference proteome</keyword>
<feature type="region of interest" description="Disordered" evidence="1">
    <location>
        <begin position="98"/>
        <end position="121"/>
    </location>
</feature>
<dbReference type="Pfam" id="PF15644">
    <property type="entry name" value="Gln_amidase"/>
    <property type="match status" value="1"/>
</dbReference>
<dbReference type="Pfam" id="PF13332">
    <property type="entry name" value="Fil_haemagg_2"/>
    <property type="match status" value="2"/>
</dbReference>
<feature type="domain" description="DUF6862" evidence="3">
    <location>
        <begin position="1474"/>
        <end position="1533"/>
    </location>
</feature>
<accession>A0A381E695</accession>
<dbReference type="InterPro" id="IPR049271">
    <property type="entry name" value="DUF6862"/>
</dbReference>
<protein>
    <submittedName>
        <fullName evidence="4">Uncharacterized protein</fullName>
    </submittedName>
</protein>